<name>A0ABQ7IZV2_9HELO</name>
<proteinExistence type="predicted"/>
<gene>
    <name evidence="2" type="ORF">EAE98_000870</name>
</gene>
<dbReference type="GeneID" id="62227644"/>
<protein>
    <submittedName>
        <fullName evidence="2">Uncharacterized protein</fullName>
    </submittedName>
</protein>
<dbReference type="Proteomes" id="UP000783213">
    <property type="component" value="Unassembled WGS sequence"/>
</dbReference>
<reference evidence="2 3" key="1">
    <citation type="journal article" date="2020" name="Genome Biol. Evol.">
        <title>Comparative genomics of Sclerotiniaceae.</title>
        <authorList>
            <person name="Valero Jimenez C.A."/>
            <person name="Steentjes M."/>
            <person name="Scholten O.E."/>
            <person name="Van Kan J.A.L."/>
        </authorList>
    </citation>
    <scope>NUCLEOTIDE SEQUENCE [LARGE SCALE GENOMIC DNA]</scope>
    <source>
        <strain evidence="2 3">B1</strain>
    </source>
</reference>
<dbReference type="RefSeq" id="XP_038814753.1">
    <property type="nucleotide sequence ID" value="XM_038948487.1"/>
</dbReference>
<comment type="caution">
    <text evidence="2">The sequence shown here is derived from an EMBL/GenBank/DDBJ whole genome shotgun (WGS) entry which is preliminary data.</text>
</comment>
<dbReference type="EMBL" id="RCSX01000002">
    <property type="protein sequence ID" value="KAF7938532.1"/>
    <property type="molecule type" value="Genomic_DNA"/>
</dbReference>
<accession>A0ABQ7IZV2</accession>
<evidence type="ECO:0000313" key="3">
    <source>
        <dbReference type="Proteomes" id="UP000783213"/>
    </source>
</evidence>
<evidence type="ECO:0000313" key="2">
    <source>
        <dbReference type="EMBL" id="KAF7938532.1"/>
    </source>
</evidence>
<keyword evidence="3" id="KW-1185">Reference proteome</keyword>
<feature type="region of interest" description="Disordered" evidence="1">
    <location>
        <begin position="190"/>
        <end position="223"/>
    </location>
</feature>
<sequence length="244" mass="27247">MSSPEKVMASLAGKVNQLRGLYGFETVKYFTSPTCEDVFLNLTNQEGSDCGVTANMGLKDGCFGIRGCPVFKNRVDLLGRRESKADLFSQVIKWFQDNSAKLPMSYKEEKLYISLKAKIQCSGDQDQKFADEYETFMINEAKIRGHLVSKDRVGVVVSGTTSNSGLPNDIAQLTRRSNFLQLRITDNNTGRGIKRAREEDTDMPDGDVEVRRKLSKQGRKRAARRANILEIVAGSQDQSTQRSS</sequence>
<organism evidence="2 3">
    <name type="scientific">Botrytis deweyae</name>
    <dbReference type="NCBI Taxonomy" id="2478750"/>
    <lineage>
        <taxon>Eukaryota</taxon>
        <taxon>Fungi</taxon>
        <taxon>Dikarya</taxon>
        <taxon>Ascomycota</taxon>
        <taxon>Pezizomycotina</taxon>
        <taxon>Leotiomycetes</taxon>
        <taxon>Helotiales</taxon>
        <taxon>Sclerotiniaceae</taxon>
        <taxon>Botrytis</taxon>
    </lineage>
</organism>
<evidence type="ECO:0000256" key="1">
    <source>
        <dbReference type="SAM" id="MobiDB-lite"/>
    </source>
</evidence>
<feature type="compositionally biased region" description="Basic residues" evidence="1">
    <location>
        <begin position="213"/>
        <end position="223"/>
    </location>
</feature>